<keyword evidence="1" id="KW-1133">Transmembrane helix</keyword>
<feature type="transmembrane region" description="Helical" evidence="1">
    <location>
        <begin position="89"/>
        <end position="110"/>
    </location>
</feature>
<reference evidence="2 3" key="1">
    <citation type="journal article" date="2012" name="J. Bacteriol.">
        <title>Complete Genome Sequence of the Thermophilic, Piezophilic, Heterotrophic Bacterium Marinitoga piezophila KA3.</title>
        <authorList>
            <person name="Lucas S."/>
            <person name="Han J."/>
            <person name="Lapidus A."/>
            <person name="Cheng J.F."/>
            <person name="Goodwin L.A."/>
            <person name="Pitluck S."/>
            <person name="Peters L."/>
            <person name="Mikhailova N."/>
            <person name="Teshima H."/>
            <person name="Detter J.C."/>
            <person name="Han C."/>
            <person name="Tapia R."/>
            <person name="Land M."/>
            <person name="Hauser L."/>
            <person name="Kyrpides N.C."/>
            <person name="Ivanova N."/>
            <person name="Pagani I."/>
            <person name="Vannier P."/>
            <person name="Oger P."/>
            <person name="Bartlett D.H."/>
            <person name="Noll K.M."/>
            <person name="Woyke T."/>
            <person name="Jebbar M."/>
        </authorList>
    </citation>
    <scope>NUCLEOTIDE SEQUENCE [LARGE SCALE GENOMIC DNA]</scope>
    <source>
        <strain evidence="3">DSM 14283 / JCM 11233 / KA3</strain>
    </source>
</reference>
<dbReference type="EMBL" id="CP003257">
    <property type="protein sequence ID" value="AEX86216.1"/>
    <property type="molecule type" value="Genomic_DNA"/>
</dbReference>
<feature type="transmembrane region" description="Helical" evidence="1">
    <location>
        <begin position="40"/>
        <end position="57"/>
    </location>
</feature>
<dbReference type="eggNOG" id="ENOG502ZN9P">
    <property type="taxonomic scope" value="Bacteria"/>
</dbReference>
<name>H2J5Z7_MARPK</name>
<dbReference type="AlphaFoldDB" id="H2J5Z7"/>
<dbReference type="KEGG" id="mpz:Marpi_1835"/>
<evidence type="ECO:0000256" key="1">
    <source>
        <dbReference type="SAM" id="Phobius"/>
    </source>
</evidence>
<dbReference type="OrthoDB" id="48778at2"/>
<evidence type="ECO:0000313" key="2">
    <source>
        <dbReference type="EMBL" id="AEX86216.1"/>
    </source>
</evidence>
<keyword evidence="3" id="KW-1185">Reference proteome</keyword>
<proteinExistence type="predicted"/>
<organism evidence="2 3">
    <name type="scientific">Marinitoga piezophila (strain DSM 14283 / JCM 11233 / KA3)</name>
    <dbReference type="NCBI Taxonomy" id="443254"/>
    <lineage>
        <taxon>Bacteria</taxon>
        <taxon>Thermotogati</taxon>
        <taxon>Thermotogota</taxon>
        <taxon>Thermotogae</taxon>
        <taxon>Petrotogales</taxon>
        <taxon>Petrotogaceae</taxon>
        <taxon>Marinitoga</taxon>
    </lineage>
</organism>
<evidence type="ECO:0008006" key="4">
    <source>
        <dbReference type="Google" id="ProtNLM"/>
    </source>
</evidence>
<accession>H2J5Z7</accession>
<evidence type="ECO:0000313" key="3">
    <source>
        <dbReference type="Proteomes" id="UP000007161"/>
    </source>
</evidence>
<dbReference type="HOGENOM" id="CLU_096028_3_0_0"/>
<dbReference type="RefSeq" id="WP_014297287.1">
    <property type="nucleotide sequence ID" value="NC_016751.1"/>
</dbReference>
<keyword evidence="1" id="KW-0472">Membrane</keyword>
<dbReference type="Proteomes" id="UP000007161">
    <property type="component" value="Chromosome"/>
</dbReference>
<sequence>MKKIIWNILFVLYLLVLIYFSVTPKPPFNYSRFYGEDKIWHFLAYAGGMFLFLKGLINKKWYIIPSIGLILTLPVASEYIQALSPYRQFSLYDSFASYLGILSIILVFYISKKFINYKRKAA</sequence>
<gene>
    <name evidence="2" type="ordered locus">Marpi_1835</name>
</gene>
<keyword evidence="1" id="KW-0812">Transmembrane</keyword>
<feature type="transmembrane region" description="Helical" evidence="1">
    <location>
        <begin position="62"/>
        <end position="83"/>
    </location>
</feature>
<reference evidence="3" key="2">
    <citation type="submission" date="2012-01" db="EMBL/GenBank/DDBJ databases">
        <title>Complete sequence of chromosome of Marinitoga piezophila KA3.</title>
        <authorList>
            <person name="Lucas S."/>
            <person name="Han J."/>
            <person name="Lapidus A."/>
            <person name="Cheng J.-F."/>
            <person name="Goodwin L."/>
            <person name="Pitluck S."/>
            <person name="Peters L."/>
            <person name="Mikhailova N."/>
            <person name="Teshima H."/>
            <person name="Detter J.C."/>
            <person name="Han C."/>
            <person name="Tapia R."/>
            <person name="Land M."/>
            <person name="Hauser L."/>
            <person name="Kyrpides N."/>
            <person name="Ivanova N."/>
            <person name="Pagani I."/>
            <person name="Jebbar M."/>
            <person name="Vannier P."/>
            <person name="Oger P."/>
            <person name="Cario A."/>
            <person name="Bartlett D."/>
            <person name="Noll K.M."/>
            <person name="Woyke T."/>
        </authorList>
    </citation>
    <scope>NUCLEOTIDE SEQUENCE [LARGE SCALE GENOMIC DNA]</scope>
    <source>
        <strain evidence="3">DSM 14283 / JCM 11233 / KA3</strain>
    </source>
</reference>
<protein>
    <recommendedName>
        <fullName evidence="4">Integral membrane protein</fullName>
    </recommendedName>
</protein>